<dbReference type="Pfam" id="PF12459">
    <property type="entry name" value="DltX"/>
    <property type="match status" value="1"/>
</dbReference>
<evidence type="ECO:0000256" key="1">
    <source>
        <dbReference type="SAM" id="Phobius"/>
    </source>
</evidence>
<organism evidence="2 3">
    <name type="scientific">Lactobacillus porci</name>
    <dbReference type="NCBI Taxonomy" id="2012477"/>
    <lineage>
        <taxon>Bacteria</taxon>
        <taxon>Bacillati</taxon>
        <taxon>Bacillota</taxon>
        <taxon>Bacilli</taxon>
        <taxon>Lactobacillales</taxon>
        <taxon>Lactobacillaceae</taxon>
        <taxon>Lactobacillus</taxon>
    </lineage>
</organism>
<dbReference type="Proteomes" id="UP000438120">
    <property type="component" value="Unassembled WGS sequence"/>
</dbReference>
<proteinExistence type="predicted"/>
<dbReference type="InterPro" id="IPR021008">
    <property type="entry name" value="DltX"/>
</dbReference>
<evidence type="ECO:0000313" key="3">
    <source>
        <dbReference type="Proteomes" id="UP000438120"/>
    </source>
</evidence>
<dbReference type="OrthoDB" id="2243021at2"/>
<accession>A0A6A8MFN3</accession>
<protein>
    <submittedName>
        <fullName evidence="2">Teichoic acid D-Ala incorporation-associated protein DltX</fullName>
    </submittedName>
</protein>
<keyword evidence="1" id="KW-1133">Transmembrane helix</keyword>
<feature type="transmembrane region" description="Helical" evidence="1">
    <location>
        <begin position="21"/>
        <end position="39"/>
    </location>
</feature>
<keyword evidence="3" id="KW-1185">Reference proteome</keyword>
<keyword evidence="1" id="KW-0812">Transmembrane</keyword>
<dbReference type="AlphaFoldDB" id="A0A6A8MFN3"/>
<keyword evidence="1" id="KW-0472">Membrane</keyword>
<dbReference type="EMBL" id="VUMX01000024">
    <property type="protein sequence ID" value="MST87595.1"/>
    <property type="molecule type" value="Genomic_DNA"/>
</dbReference>
<name>A0A6A8MFN3_9LACO</name>
<reference evidence="2 3" key="1">
    <citation type="submission" date="2019-08" db="EMBL/GenBank/DDBJ databases">
        <title>In-depth cultivation of the pig gut microbiome towards novel bacterial diversity and tailored functional studies.</title>
        <authorList>
            <person name="Wylensek D."/>
            <person name="Hitch T.C.A."/>
            <person name="Clavel T."/>
        </authorList>
    </citation>
    <scope>NUCLEOTIDE SEQUENCE [LARGE SCALE GENOMIC DNA]</scope>
    <source>
        <strain evidence="2 3">Bifido-178-WT-2B</strain>
    </source>
</reference>
<dbReference type="RefSeq" id="WP_154549201.1">
    <property type="nucleotide sequence ID" value="NZ_VUMX01000024.1"/>
</dbReference>
<evidence type="ECO:0000313" key="2">
    <source>
        <dbReference type="EMBL" id="MST87595.1"/>
    </source>
</evidence>
<gene>
    <name evidence="2" type="ORF">FYJ62_08160</name>
</gene>
<sequence>MKGNEKQGAVTASRGKIFRGFILKTLFYFLVIMGLIYLYEYCGIGAAGFIYNEF</sequence>
<comment type="caution">
    <text evidence="2">The sequence shown here is derived from an EMBL/GenBank/DDBJ whole genome shotgun (WGS) entry which is preliminary data.</text>
</comment>